<dbReference type="Gene3D" id="3.30.720.110">
    <property type="match status" value="1"/>
</dbReference>
<dbReference type="SUPFAM" id="SSF54593">
    <property type="entry name" value="Glyoxalase/Bleomycin resistance protein/Dihydroxybiphenyl dioxygenase"/>
    <property type="match status" value="1"/>
</dbReference>
<keyword evidence="3" id="KW-1185">Reference proteome</keyword>
<dbReference type="AlphaFoldDB" id="W9H3D9"/>
<dbReference type="Proteomes" id="UP000019486">
    <property type="component" value="Unassembled WGS sequence"/>
</dbReference>
<evidence type="ECO:0000313" key="2">
    <source>
        <dbReference type="EMBL" id="EWY39232.1"/>
    </source>
</evidence>
<sequence>MEAAMTQGSPVIPCLRYRDAPAMIDWLCSAFGFERHMVVPNGEGGIAHAQLSMGGGMIMLGSSSDSDYGRLMRSPDEDGAGKSVHGGQSVYVVVDDVDAHHARARAAGAEIVIDIKDEEYGGRGYTCRDPEGHVWSFGGYDPWMG</sequence>
<dbReference type="InterPro" id="IPR004360">
    <property type="entry name" value="Glyas_Fos-R_dOase_dom"/>
</dbReference>
<accession>W9H3D9</accession>
<dbReference type="InterPro" id="IPR029068">
    <property type="entry name" value="Glyas_Bleomycin-R_OHBP_Dase"/>
</dbReference>
<gene>
    <name evidence="2" type="ORF">N825_07850</name>
</gene>
<dbReference type="EMBL" id="AVFL01000013">
    <property type="protein sequence ID" value="EWY39232.1"/>
    <property type="molecule type" value="Genomic_DNA"/>
</dbReference>
<feature type="domain" description="VOC" evidence="1">
    <location>
        <begin position="9"/>
        <end position="140"/>
    </location>
</feature>
<dbReference type="PANTHER" id="PTHR34109">
    <property type="entry name" value="BNAUNNG04460D PROTEIN-RELATED"/>
    <property type="match status" value="1"/>
</dbReference>
<evidence type="ECO:0000313" key="3">
    <source>
        <dbReference type="Proteomes" id="UP000019486"/>
    </source>
</evidence>
<dbReference type="STRING" id="1385369.N825_07850"/>
<dbReference type="OrthoDB" id="9806868at2"/>
<dbReference type="InterPro" id="IPR037523">
    <property type="entry name" value="VOC_core"/>
</dbReference>
<proteinExistence type="predicted"/>
<protein>
    <submittedName>
        <fullName evidence="2">Glyoxalase</fullName>
    </submittedName>
</protein>
<dbReference type="PROSITE" id="PS51819">
    <property type="entry name" value="VOC"/>
    <property type="match status" value="1"/>
</dbReference>
<dbReference type="Gene3D" id="3.30.720.120">
    <property type="match status" value="1"/>
</dbReference>
<evidence type="ECO:0000259" key="1">
    <source>
        <dbReference type="PROSITE" id="PS51819"/>
    </source>
</evidence>
<comment type="caution">
    <text evidence="2">The sequence shown here is derived from an EMBL/GenBank/DDBJ whole genome shotgun (WGS) entry which is preliminary data.</text>
</comment>
<reference evidence="2 3" key="1">
    <citation type="submission" date="2013-08" db="EMBL/GenBank/DDBJ databases">
        <title>The genome sequence of Skermanella stibiiresistens.</title>
        <authorList>
            <person name="Zhu W."/>
            <person name="Wang G."/>
        </authorList>
    </citation>
    <scope>NUCLEOTIDE SEQUENCE [LARGE SCALE GENOMIC DNA]</scope>
    <source>
        <strain evidence="2 3">SB22</strain>
    </source>
</reference>
<name>W9H3D9_9PROT</name>
<dbReference type="PATRIC" id="fig|1385369.3.peg.3757"/>
<dbReference type="Pfam" id="PF00903">
    <property type="entry name" value="Glyoxalase"/>
    <property type="match status" value="1"/>
</dbReference>
<dbReference type="PANTHER" id="PTHR34109:SF1">
    <property type="entry name" value="VOC DOMAIN-CONTAINING PROTEIN"/>
    <property type="match status" value="1"/>
</dbReference>
<organism evidence="2 3">
    <name type="scientific">Skermanella stibiiresistens SB22</name>
    <dbReference type="NCBI Taxonomy" id="1385369"/>
    <lineage>
        <taxon>Bacteria</taxon>
        <taxon>Pseudomonadati</taxon>
        <taxon>Pseudomonadota</taxon>
        <taxon>Alphaproteobacteria</taxon>
        <taxon>Rhodospirillales</taxon>
        <taxon>Azospirillaceae</taxon>
        <taxon>Skermanella</taxon>
    </lineage>
</organism>